<gene>
    <name evidence="3" type="ORF">CK620_01875</name>
</gene>
<reference evidence="3 4" key="1">
    <citation type="submission" date="2017-08" db="EMBL/GenBank/DDBJ databases">
        <title>WGS of Clinical strains of the CDC Group NO-1 linked to zoonotic infections in humans.</title>
        <authorList>
            <person name="Bernier A.-M."/>
            <person name="Bernard K."/>
        </authorList>
    </citation>
    <scope>NUCLEOTIDE SEQUENCE [LARGE SCALE GENOMIC DNA]</scope>
    <source>
        <strain evidence="3 4">NML03-0146</strain>
    </source>
</reference>
<dbReference type="Proteomes" id="UP000217999">
    <property type="component" value="Unassembled WGS sequence"/>
</dbReference>
<dbReference type="CDD" id="cd00143">
    <property type="entry name" value="PP2Cc"/>
    <property type="match status" value="1"/>
</dbReference>
<proteinExistence type="predicted"/>
<accession>A0A2A2AE51</accession>
<dbReference type="InterPro" id="IPR036457">
    <property type="entry name" value="PPM-type-like_dom_sf"/>
</dbReference>
<name>A0A2A2AE51_9BURK</name>
<organism evidence="3 4">
    <name type="scientific">Vandammella animalimorsus</name>
    <dbReference type="NCBI Taxonomy" id="2029117"/>
    <lineage>
        <taxon>Bacteria</taxon>
        <taxon>Pseudomonadati</taxon>
        <taxon>Pseudomonadota</taxon>
        <taxon>Betaproteobacteria</taxon>
        <taxon>Burkholderiales</taxon>
        <taxon>Comamonadaceae</taxon>
        <taxon>Vandammella</taxon>
    </lineage>
</organism>
<feature type="region of interest" description="Disordered" evidence="1">
    <location>
        <begin position="1"/>
        <end position="20"/>
    </location>
</feature>
<evidence type="ECO:0000313" key="3">
    <source>
        <dbReference type="EMBL" id="PAT36004.1"/>
    </source>
</evidence>
<dbReference type="SMART" id="SM00332">
    <property type="entry name" value="PP2Cc"/>
    <property type="match status" value="1"/>
</dbReference>
<dbReference type="PROSITE" id="PS51746">
    <property type="entry name" value="PPM_2"/>
    <property type="match status" value="1"/>
</dbReference>
<comment type="caution">
    <text evidence="3">The sequence shown here is derived from an EMBL/GenBank/DDBJ whole genome shotgun (WGS) entry which is preliminary data.</text>
</comment>
<dbReference type="AlphaFoldDB" id="A0A2A2AE51"/>
<feature type="compositionally biased region" description="Polar residues" evidence="1">
    <location>
        <begin position="1"/>
        <end position="11"/>
    </location>
</feature>
<evidence type="ECO:0000259" key="2">
    <source>
        <dbReference type="PROSITE" id="PS51746"/>
    </source>
</evidence>
<dbReference type="SUPFAM" id="SSF81606">
    <property type="entry name" value="PP2C-like"/>
    <property type="match status" value="1"/>
</dbReference>
<evidence type="ECO:0000313" key="4">
    <source>
        <dbReference type="Proteomes" id="UP000217999"/>
    </source>
</evidence>
<dbReference type="EMBL" id="NSJF01000001">
    <property type="protein sequence ID" value="PAT36004.1"/>
    <property type="molecule type" value="Genomic_DNA"/>
</dbReference>
<dbReference type="Pfam" id="PF13672">
    <property type="entry name" value="PP2C_2"/>
    <property type="match status" value="1"/>
</dbReference>
<feature type="domain" description="PPM-type phosphatase" evidence="2">
    <location>
        <begin position="2"/>
        <end position="238"/>
    </location>
</feature>
<protein>
    <submittedName>
        <fullName evidence="3">Serine/threonine protein phosphatase</fullName>
    </submittedName>
</protein>
<sequence>MKFSVFQTSHQGGRKKNEDRMGYCHTGDAALFVLADGMGGHPEGETAAQIAIQTMAALFKKQALPTIDDVPHFLESGLLMAHRQILRYAIDKGMPDSPRTTLVAAVVQNGEIQWIHCGDSRLYITRKGVLLTRTRDHSYSELRESVLTKMGEMNRNVLFTCLGSPARPIYDLSSPENLDKDDRILLCSDGLWGPLDEDSIVNKLNGGDITLTGPELVELAFYTAGKSSDNITIIAVDWQEERKQTASRAVEINDDFSDMEEFTTTISGDLLDDVDIEKSLNEINRALRRS</sequence>
<dbReference type="RefSeq" id="WP_095548850.1">
    <property type="nucleotide sequence ID" value="NZ_NSJF01000001.1"/>
</dbReference>
<dbReference type="SMART" id="SM00331">
    <property type="entry name" value="PP2C_SIG"/>
    <property type="match status" value="1"/>
</dbReference>
<evidence type="ECO:0000256" key="1">
    <source>
        <dbReference type="SAM" id="MobiDB-lite"/>
    </source>
</evidence>
<dbReference type="Gene3D" id="3.60.40.10">
    <property type="entry name" value="PPM-type phosphatase domain"/>
    <property type="match status" value="1"/>
</dbReference>
<dbReference type="InterPro" id="IPR001932">
    <property type="entry name" value="PPM-type_phosphatase-like_dom"/>
</dbReference>